<dbReference type="Proteomes" id="UP000050741">
    <property type="component" value="Unassembled WGS sequence"/>
</dbReference>
<dbReference type="GO" id="GO:0008081">
    <property type="term" value="F:phosphoric diester hydrolase activity"/>
    <property type="evidence" value="ECO:0007669"/>
    <property type="project" value="InterPro"/>
</dbReference>
<dbReference type="SUPFAM" id="SSF51695">
    <property type="entry name" value="PLC-like phosphodiesterases"/>
    <property type="match status" value="1"/>
</dbReference>
<proteinExistence type="predicted"/>
<name>A0A183CPG9_GLOPA</name>
<dbReference type="Gene3D" id="3.20.20.190">
    <property type="entry name" value="Phosphatidylinositol (PI) phosphodiesterase"/>
    <property type="match status" value="1"/>
</dbReference>
<dbReference type="GO" id="GO:0006629">
    <property type="term" value="P:lipid metabolic process"/>
    <property type="evidence" value="ECO:0007669"/>
    <property type="project" value="InterPro"/>
</dbReference>
<organism evidence="2 3">
    <name type="scientific">Globodera pallida</name>
    <name type="common">Potato cyst nematode worm</name>
    <name type="synonym">Heterodera pallida</name>
    <dbReference type="NCBI Taxonomy" id="36090"/>
    <lineage>
        <taxon>Eukaryota</taxon>
        <taxon>Metazoa</taxon>
        <taxon>Ecdysozoa</taxon>
        <taxon>Nematoda</taxon>
        <taxon>Chromadorea</taxon>
        <taxon>Rhabditida</taxon>
        <taxon>Tylenchina</taxon>
        <taxon>Tylenchomorpha</taxon>
        <taxon>Tylenchoidea</taxon>
        <taxon>Heteroderidae</taxon>
        <taxon>Heteroderinae</taxon>
        <taxon>Globodera</taxon>
    </lineage>
</organism>
<dbReference type="Gene3D" id="3.40.1440.10">
    <property type="entry name" value="GIY-YIG endonuclease"/>
    <property type="match status" value="1"/>
</dbReference>
<dbReference type="InterPro" id="IPR017946">
    <property type="entry name" value="PLC-like_Pdiesterase_TIM-brl"/>
</dbReference>
<evidence type="ECO:0000313" key="2">
    <source>
        <dbReference type="Proteomes" id="UP000050741"/>
    </source>
</evidence>
<accession>A0A183CPG9</accession>
<dbReference type="InterPro" id="IPR035901">
    <property type="entry name" value="GIY-YIG_endonuc_sf"/>
</dbReference>
<reference evidence="2" key="1">
    <citation type="submission" date="2014-05" db="EMBL/GenBank/DDBJ databases">
        <title>The genome and life-stage specific transcriptomes of Globodera pallida elucidate key aspects of plant parasitism by a cyst nematode.</title>
        <authorList>
            <person name="Cotton J.A."/>
            <person name="Lilley C.J."/>
            <person name="Jones L.M."/>
            <person name="Kikuchi T."/>
            <person name="Reid A.J."/>
            <person name="Thorpe P."/>
            <person name="Tsai I.J."/>
            <person name="Beasley H."/>
            <person name="Blok V."/>
            <person name="Cock P.J.A."/>
            <person name="Van den Akker S.E."/>
            <person name="Holroyd N."/>
            <person name="Hunt M."/>
            <person name="Mantelin S."/>
            <person name="Naghra H."/>
            <person name="Pain A."/>
            <person name="Palomares-Rius J.E."/>
            <person name="Zarowiecki M."/>
            <person name="Berriman M."/>
            <person name="Jones J.T."/>
            <person name="Urwin P.E."/>
        </authorList>
    </citation>
    <scope>NUCLEOTIDE SEQUENCE [LARGE SCALE GENOMIC DNA]</scope>
    <source>
        <strain evidence="2">Lindley</strain>
    </source>
</reference>
<protein>
    <submittedName>
        <fullName evidence="3">GP-PDE domain-containing protein</fullName>
    </submittedName>
</protein>
<evidence type="ECO:0000313" key="3">
    <source>
        <dbReference type="WBParaSite" id="GPLIN_001477600"/>
    </source>
</evidence>
<keyword evidence="2" id="KW-1185">Reference proteome</keyword>
<dbReference type="WBParaSite" id="GPLIN_001477600">
    <property type="protein sequence ID" value="GPLIN_001477600"/>
    <property type="gene ID" value="GPLIN_001477600"/>
</dbReference>
<reference evidence="3" key="2">
    <citation type="submission" date="2016-06" db="UniProtKB">
        <authorList>
            <consortium name="WormBaseParasite"/>
        </authorList>
    </citation>
    <scope>IDENTIFICATION</scope>
</reference>
<sequence>MGTIGVRNAADIVSGQSVQAGTSTTTIAPSVTVIEADSLVLSVFFEASTSTGAASITAGGATLWFNAGDEATFIEQHSVGYLTPSTGATSAVTATYSQTQASNSFGFQIVLPPGTTPPIGLPIKTGTGATAYLSYLDGGGVRKAPARASIWLPGFNSPTAVAAKAGATAAHRGGSLNWPEYSQIAYDRSVLRGFGALEFSCGWTSDNVPFGLGDQYLDRAAGVSGNIDPTTMTWATLNSTYRNVLRPISAGVTQPFYRLDQFLAKYTPTHTVMVDPKFGWSTPARLNTMLDICDANGGPGKIIIKFDFPLTDPAIVNAAHARGYTAMNYWGTDQASLTPTYHTDKWDWIGVAYNSDQAMYDAANAIGKPVWAAVVPDQAGYATAISRGADIVMCSNVAVGAVVDEKIAALPTPKDGEDGDDGLPGASAYEVWRSLGNQGTESDFISSLKGKDGTSNPGVSRPYGMILMDSYPGTDDEKLDAAISDARSRNQIPAIALPDNRIPTFTKSGRELFSGLKIVGSPQGHHNPEQGTKLQTTMINLRFGSAADPQPWFRGSGNIFNVYFGDFAANGTAGTYFIDQPTGSLYSCEFHALGFNLCRSVFGLPGRPALMTQVSFTGHWTANNARGQQFTIGGSDNDFWVDSQINIGTGQSPELTGNGSQFYIHFASLSKSKIGFIYASGLNGWNCMRVTGSPTSGYGNDFFGGVYEGFKDGANSALANPGNVIRLEGGTGTFHGGNFGQGMSKPVVGHNGLIEVTGGDWVLIAPKFYGNYGKAHVYQTGGKVEVIAPRVNTETPVGQFRLVYGDTHSTPYTPVEPGFQNYDELSDAEIEAFLVAALSGAAAKTSKSVADYDLKVDTTKRAADLRAIAQWWFDQADNDDVISAEEGFEIVPTGTGQGEFIPEATIPTAKIRIVDPNLITREYDEDTATWTITGDGVIYDDRARIIPVRWGVQSGGESQANATTLSAMRVQIPRTLATDIRVNKSCKHGRYWSAVGGVMAQGFGPAVLAWSGDEIADKTKQYISTRGTAKSGKQGRIETGAMLNSVESKLEKNTPSEVEVHAGYHDAPFYTMPQRKFFLSLAKDVARSVRTYPLCALAVSESYKSYFSNWIRKHGEENVEFFVIEETTEDIIDQREDFWITELRSQGNRLTNVKGGGGQARGHKRPEYANMRGENNPMYGKDRGELMAYARSFQGPMSDEEKARRSEAYTGSGNPRAIVTEEQVREIRQNYTGKYGELTATAKKYGLSVGSIYGIEHPHGNPYPEPVEIYGVPGSEAPVALTAVPADFADLAAVRTYLNTLVTQLKSSPYFS</sequence>
<evidence type="ECO:0000256" key="1">
    <source>
        <dbReference type="SAM" id="MobiDB-lite"/>
    </source>
</evidence>
<feature type="region of interest" description="Disordered" evidence="1">
    <location>
        <begin position="1150"/>
        <end position="1175"/>
    </location>
</feature>